<organism evidence="2 3">
    <name type="scientific">Allacma fusca</name>
    <dbReference type="NCBI Taxonomy" id="39272"/>
    <lineage>
        <taxon>Eukaryota</taxon>
        <taxon>Metazoa</taxon>
        <taxon>Ecdysozoa</taxon>
        <taxon>Arthropoda</taxon>
        <taxon>Hexapoda</taxon>
        <taxon>Collembola</taxon>
        <taxon>Symphypleona</taxon>
        <taxon>Sminthuridae</taxon>
        <taxon>Allacma</taxon>
    </lineage>
</organism>
<feature type="region of interest" description="Disordered" evidence="1">
    <location>
        <begin position="297"/>
        <end position="319"/>
    </location>
</feature>
<dbReference type="PANTHER" id="PTHR13528:SF2">
    <property type="entry name" value="LARGE RIBOSOMAL SUBUNIT PROTEIN BL28M"/>
    <property type="match status" value="1"/>
</dbReference>
<dbReference type="GO" id="GO:0005762">
    <property type="term" value="C:mitochondrial large ribosomal subunit"/>
    <property type="evidence" value="ECO:0007669"/>
    <property type="project" value="TreeGrafter"/>
</dbReference>
<keyword evidence="3" id="KW-1185">Reference proteome</keyword>
<dbReference type="PANTHER" id="PTHR13528">
    <property type="entry name" value="39S RIBOSOMAL PROTEIN L28, MITOCHONDRIAL"/>
    <property type="match status" value="1"/>
</dbReference>
<accession>A0A8J2JCC2</accession>
<dbReference type="EMBL" id="CAJVCH010047212">
    <property type="protein sequence ID" value="CAG7717613.1"/>
    <property type="molecule type" value="Genomic_DNA"/>
</dbReference>
<name>A0A8J2JCC2_9HEXA</name>
<evidence type="ECO:0008006" key="4">
    <source>
        <dbReference type="Google" id="ProtNLM"/>
    </source>
</evidence>
<comment type="caution">
    <text evidence="2">The sequence shown here is derived from an EMBL/GenBank/DDBJ whole genome shotgun (WGS) entry which is preliminary data.</text>
</comment>
<gene>
    <name evidence="2" type="ORF">AFUS01_LOCUS7060</name>
</gene>
<evidence type="ECO:0000313" key="2">
    <source>
        <dbReference type="EMBL" id="CAG7717613.1"/>
    </source>
</evidence>
<protein>
    <recommendedName>
        <fullName evidence="4">39S ribosomal protein L28, mitochondrial</fullName>
    </recommendedName>
</protein>
<evidence type="ECO:0000313" key="3">
    <source>
        <dbReference type="Proteomes" id="UP000708208"/>
    </source>
</evidence>
<dbReference type="AlphaFoldDB" id="A0A8J2JCC2"/>
<dbReference type="GO" id="GO:0003735">
    <property type="term" value="F:structural constituent of ribosome"/>
    <property type="evidence" value="ECO:0007669"/>
    <property type="project" value="InterPro"/>
</dbReference>
<evidence type="ECO:0000256" key="1">
    <source>
        <dbReference type="SAM" id="MobiDB-lite"/>
    </source>
</evidence>
<dbReference type="Proteomes" id="UP000708208">
    <property type="component" value="Unassembled WGS sequence"/>
</dbReference>
<dbReference type="InterPro" id="IPR026569">
    <property type="entry name" value="Ribosomal_bL28"/>
</dbReference>
<proteinExistence type="predicted"/>
<sequence length="319" mass="36904">MNKISKLLKNDNLDAWSSKLGTFQLGLPTQVKIQGSENKMGSVNPGVKALLHPARFKRILNVRDLKHVEKLPVGYQKFYKEWREREPEPVHWIPRQEKWERNAETGEVKPVQNIPIPTKYPHQVHDGLWGGEGVVQGLVKKAKYRSPVPRFWVPKLQESVVYSEILDKYMEIVVTERALRLIDENFGLDNYLLKTPACDIQSLTALKLKRRILLALANKDFSHGDVKRQEELYEKYKQYVVPREEAEWYGLSVKEAVARFNVLEKNAKAAEIKPLKYQLRLDLLQSLDQVTVTSAKEEKSSSWMSKLNPFSKPENAEKS</sequence>
<dbReference type="OrthoDB" id="361870at2759"/>
<reference evidence="2" key="1">
    <citation type="submission" date="2021-06" db="EMBL/GenBank/DDBJ databases">
        <authorList>
            <person name="Hodson N. C."/>
            <person name="Mongue J. A."/>
            <person name="Jaron S. K."/>
        </authorList>
    </citation>
    <scope>NUCLEOTIDE SEQUENCE</scope>
</reference>